<dbReference type="Proteomes" id="UP001179280">
    <property type="component" value="Unassembled WGS sequence"/>
</dbReference>
<comment type="similarity">
    <text evidence="6">Belongs to the peptidase M3B family.</text>
</comment>
<dbReference type="CDD" id="cd09608">
    <property type="entry name" value="M3B_PepF"/>
    <property type="match status" value="1"/>
</dbReference>
<evidence type="ECO:0000256" key="1">
    <source>
        <dbReference type="ARBA" id="ARBA00022670"/>
    </source>
</evidence>
<keyword evidence="10" id="KW-1185">Reference proteome</keyword>
<dbReference type="SUPFAM" id="SSF55486">
    <property type="entry name" value="Metalloproteases ('zincins'), catalytic domain"/>
    <property type="match status" value="1"/>
</dbReference>
<dbReference type="InterPro" id="IPR004438">
    <property type="entry name" value="Peptidase_M3B"/>
</dbReference>
<evidence type="ECO:0000313" key="10">
    <source>
        <dbReference type="Proteomes" id="UP001179280"/>
    </source>
</evidence>
<dbReference type="NCBIfam" id="TIGR00181">
    <property type="entry name" value="pepF"/>
    <property type="match status" value="1"/>
</dbReference>
<dbReference type="EMBL" id="JAFBCV010000013">
    <property type="protein sequence ID" value="MBM7840368.1"/>
    <property type="molecule type" value="Genomic_DNA"/>
</dbReference>
<dbReference type="RefSeq" id="WP_204467933.1">
    <property type="nucleotide sequence ID" value="NZ_JAFBCV010000013.1"/>
</dbReference>
<evidence type="ECO:0000259" key="7">
    <source>
        <dbReference type="Pfam" id="PF01432"/>
    </source>
</evidence>
<evidence type="ECO:0000313" key="9">
    <source>
        <dbReference type="EMBL" id="MBM7840368.1"/>
    </source>
</evidence>
<evidence type="ECO:0000256" key="4">
    <source>
        <dbReference type="ARBA" id="ARBA00022833"/>
    </source>
</evidence>
<evidence type="ECO:0000259" key="8">
    <source>
        <dbReference type="Pfam" id="PF08439"/>
    </source>
</evidence>
<dbReference type="InterPro" id="IPR001567">
    <property type="entry name" value="Pept_M3A_M3B_dom"/>
</dbReference>
<dbReference type="PANTHER" id="PTHR11804">
    <property type="entry name" value="PROTEASE M3 THIMET OLIGOPEPTIDASE-RELATED"/>
    <property type="match status" value="1"/>
</dbReference>
<reference evidence="9" key="1">
    <citation type="submission" date="2021-01" db="EMBL/GenBank/DDBJ databases">
        <title>Genomic Encyclopedia of Type Strains, Phase IV (KMG-IV): sequencing the most valuable type-strain genomes for metagenomic binning, comparative biology and taxonomic classification.</title>
        <authorList>
            <person name="Goeker M."/>
        </authorList>
    </citation>
    <scope>NUCLEOTIDE SEQUENCE</scope>
    <source>
        <strain evidence="9">DSM 21943</strain>
    </source>
</reference>
<dbReference type="Gene3D" id="1.20.140.70">
    <property type="entry name" value="Oligopeptidase f, N-terminal domain"/>
    <property type="match status" value="1"/>
</dbReference>
<organism evidence="9 10">
    <name type="scientific">Shouchella xiaoxiensis</name>
    <dbReference type="NCBI Taxonomy" id="766895"/>
    <lineage>
        <taxon>Bacteria</taxon>
        <taxon>Bacillati</taxon>
        <taxon>Bacillota</taxon>
        <taxon>Bacilli</taxon>
        <taxon>Bacillales</taxon>
        <taxon>Bacillaceae</taxon>
        <taxon>Shouchella</taxon>
    </lineage>
</organism>
<dbReference type="Pfam" id="PF08439">
    <property type="entry name" value="Peptidase_M3_N"/>
    <property type="match status" value="1"/>
</dbReference>
<comment type="function">
    <text evidence="6">Has oligopeptidase activity and degrades a variety of small bioactive peptides.</text>
</comment>
<dbReference type="InterPro" id="IPR042088">
    <property type="entry name" value="OligoPept_F_C"/>
</dbReference>
<feature type="domain" description="Oligopeptidase F N-terminal" evidence="8">
    <location>
        <begin position="117"/>
        <end position="186"/>
    </location>
</feature>
<dbReference type="InterPro" id="IPR013647">
    <property type="entry name" value="OligopepF_N_dom"/>
</dbReference>
<sequence>MSQEEVKKRSEIQPESKWDVESVFIDDEAWHKASQEFQIKVETFEQQVKGKIAQSAAELTDALAFRDQLSVDLGKIYVYARLKMDEDATNSFYQSLFEKAEKLRISFNKHLSFFEPELLAVETKQLQVFMNEDERLQGYRTYFDVLQMKKEHILTEEGEQLLSRLQEPFGVATNAFTLFSNADLKFPAITGENGESLSVTQGRFVTLLSNPNRKIRKQAYESVYNTYKQFSNTLAALLSGEVKGKSFTASMRGFARAREAALKTNQIPERVYDQLVETVNEHLPLLHRYMRLRKKLLGLEQLEMYDLYVPIIKDTDLPFRYDEAKETLIEAVKPLGEEYVSIVKKGFEEGWVDIYENEGKRSGAYSSGSYATKPFILMNWQDTHDSLSTLAHEFGHSVHSYYTRKYQPSVYGYYTIFLAEVASTLNEALLHDYLIKRESDKNKKLYLLNQYLEGIRTTVFRQTMFAEFEHFLYKQYESGGTLTQETISNEYHKLNKKYYGEDVHSDELISYEWARIPHFYMNYYVYQYATGYSAAQALSKQVLSGEDSAADRFITFLKSGISDKPIELLRKAGVDMETKQPVEDTMTVFEETLNQMEALLGEE</sequence>
<keyword evidence="1 6" id="KW-0645">Protease</keyword>
<feature type="domain" description="Peptidase M3A/M3B catalytic" evidence="7">
    <location>
        <begin position="207"/>
        <end position="586"/>
    </location>
</feature>
<evidence type="ECO:0000256" key="6">
    <source>
        <dbReference type="RuleBase" id="RU368091"/>
    </source>
</evidence>
<comment type="caution">
    <text evidence="9">The sequence shown here is derived from an EMBL/GenBank/DDBJ whole genome shotgun (WGS) entry which is preliminary data.</text>
</comment>
<evidence type="ECO:0000256" key="2">
    <source>
        <dbReference type="ARBA" id="ARBA00022723"/>
    </source>
</evidence>
<dbReference type="InterPro" id="IPR045090">
    <property type="entry name" value="Pept_M3A_M3B"/>
</dbReference>
<evidence type="ECO:0000256" key="3">
    <source>
        <dbReference type="ARBA" id="ARBA00022801"/>
    </source>
</evidence>
<keyword evidence="5 6" id="KW-0482">Metalloprotease</keyword>
<keyword evidence="2 6" id="KW-0479">Metal-binding</keyword>
<name>A0ABS2SXW2_9BACI</name>
<dbReference type="Gene3D" id="1.10.1370.20">
    <property type="entry name" value="Oligoendopeptidase f, C-terminal domain"/>
    <property type="match status" value="1"/>
</dbReference>
<proteinExistence type="inferred from homology"/>
<dbReference type="Pfam" id="PF01432">
    <property type="entry name" value="Peptidase_M3"/>
    <property type="match status" value="1"/>
</dbReference>
<dbReference type="GO" id="GO:0016787">
    <property type="term" value="F:hydrolase activity"/>
    <property type="evidence" value="ECO:0007669"/>
    <property type="project" value="UniProtKB-KW"/>
</dbReference>
<keyword evidence="4 6" id="KW-0862">Zinc</keyword>
<accession>A0ABS2SXW2</accession>
<dbReference type="EC" id="3.4.24.-" evidence="6"/>
<comment type="cofactor">
    <cofactor evidence="6">
        <name>Zn(2+)</name>
        <dbReference type="ChEBI" id="CHEBI:29105"/>
    </cofactor>
    <text evidence="6">Binds 1 zinc ion.</text>
</comment>
<gene>
    <name evidence="9" type="ORF">JOC54_003649</name>
</gene>
<evidence type="ECO:0000256" key="5">
    <source>
        <dbReference type="ARBA" id="ARBA00023049"/>
    </source>
</evidence>
<dbReference type="PANTHER" id="PTHR11804:SF84">
    <property type="entry name" value="SACCHAROLYSIN"/>
    <property type="match status" value="1"/>
</dbReference>
<dbReference type="Gene3D" id="1.10.287.830">
    <property type="entry name" value="putative peptidase helix hairpin domain like"/>
    <property type="match status" value="1"/>
</dbReference>
<keyword evidence="3 6" id="KW-0378">Hydrolase</keyword>
<protein>
    <recommendedName>
        <fullName evidence="6">Oligopeptidase F</fullName>
        <ecNumber evidence="6">3.4.24.-</ecNumber>
    </recommendedName>
</protein>